<organism evidence="3 4">
    <name type="scientific">Testudinid alphaherpesvirus 3</name>
    <dbReference type="NCBI Taxonomy" id="2560801"/>
    <lineage>
        <taxon>Viruses</taxon>
        <taxon>Duplodnaviria</taxon>
        <taxon>Heunggongvirae</taxon>
        <taxon>Peploviricota</taxon>
        <taxon>Herviviricetes</taxon>
        <taxon>Herpesvirales</taxon>
        <taxon>Orthoherpesviridae</taxon>
        <taxon>Alphaherpesvirinae</taxon>
        <taxon>Scutavirus</taxon>
        <taxon>Scutavirus testudinidalpha3</taxon>
    </lineage>
</organism>
<proteinExistence type="predicted"/>
<evidence type="ECO:0000313" key="5">
    <source>
        <dbReference type="Proteomes" id="UP000208106"/>
    </source>
</evidence>
<evidence type="ECO:0000313" key="3">
    <source>
        <dbReference type="EMBL" id="AKV40747.1"/>
    </source>
</evidence>
<sequence>MWSALWYYISLRWLIDRLRIVKISDRVAHNMVACAVTYMDDLVLEEHEIQSTVKRLYEIEKSFDNELRRRITAMLQRQSPHDLRIQLDRILVLSNYGQTVGHSMACLVGLKPVYLIFRELGDIRAQIIMEMVVEKIHKHKLNATRRLMER</sequence>
<dbReference type="Proteomes" id="UP000240599">
    <property type="component" value="Segment"/>
</dbReference>
<reference evidence="5 6" key="1">
    <citation type="journal article" date="2015" name="J. Virol.">
        <title>The Genome of a Tortoise Herpesvirus (Testudinid Herpesvirus 3) Has a Novel Structure and Contains a Large Region That Is Not Required for Replication In Vitro or Virulence In Vivo.</title>
        <authorList>
            <person name="Gandar F."/>
            <person name="Wilkie G.S."/>
            <person name="Gatherer D."/>
            <person name="Kerr K."/>
            <person name="Marlier D."/>
            <person name="Diez M."/>
            <person name="Marschang R.E."/>
            <person name="Mast J."/>
            <person name="Dewals B.G."/>
            <person name="Davison A.J."/>
            <person name="Vanderplasschen A.F."/>
        </authorList>
    </citation>
    <scope>NUCLEOTIDE SEQUENCE [LARGE SCALE GENOMIC DNA]</scope>
    <source>
        <strain evidence="1 5">1976</strain>
        <strain evidence="2 6">4295/7R</strain>
    </source>
</reference>
<keyword evidence="5" id="KW-1185">Reference proteome</keyword>
<evidence type="ECO:0000313" key="2">
    <source>
        <dbReference type="EMBL" id="AIU39436.1"/>
    </source>
</evidence>
<dbReference type="Proteomes" id="UP000100290">
    <property type="component" value="Segment"/>
</dbReference>
<name>A0A0K1R1C8_9ALPH</name>
<reference evidence="3 4" key="2">
    <citation type="journal article" date="2015" name="PLoS ONE">
        <title>A Genomic Approach to Unravel Host-Pathogen Interaction in Chelonians: The Example of Testudinid Herpesvirus 3.</title>
        <authorList>
            <person name="Origgi F.C."/>
            <person name="Tecilla M."/>
            <person name="Pilo P."/>
            <person name="Aloisio F."/>
            <person name="Otten P."/>
            <person name="Aguilar-Bultet L."/>
            <person name="Sattler U."/>
            <person name="Roccabianca P."/>
            <person name="Romero C.H."/>
            <person name="Bloom D.C."/>
            <person name="Jacobson E.R."/>
        </authorList>
    </citation>
    <scope>NUCLEOTIDE SEQUENCE [LARGE SCALE GENOMIC DNA]</scope>
    <source>
        <strain evidence="3">US1976/98</strain>
    </source>
</reference>
<dbReference type="EMBL" id="KT008627">
    <property type="protein sequence ID" value="AKV40747.1"/>
    <property type="molecule type" value="Genomic_DNA"/>
</dbReference>
<dbReference type="KEGG" id="vg:26122555"/>
<evidence type="ECO:0000313" key="1">
    <source>
        <dbReference type="EMBL" id="AIU39341.1"/>
    </source>
</evidence>
<protein>
    <submittedName>
        <fullName evidence="3">HP18-like protein</fullName>
    </submittedName>
    <submittedName>
        <fullName evidence="1">Protein TE23</fullName>
    </submittedName>
</protein>
<dbReference type="EMBL" id="KM924292">
    <property type="protein sequence ID" value="AIU39341.1"/>
    <property type="molecule type" value="Genomic_DNA"/>
</dbReference>
<dbReference type="Proteomes" id="UP000208106">
    <property type="component" value="Segment"/>
</dbReference>
<gene>
    <name evidence="3" type="primary">ORF42b</name>
    <name evidence="1" type="synonym">TE23</name>
</gene>
<evidence type="ECO:0000313" key="6">
    <source>
        <dbReference type="Proteomes" id="UP000240599"/>
    </source>
</evidence>
<accession>A0A0K1R1C8</accession>
<evidence type="ECO:0000313" key="4">
    <source>
        <dbReference type="Proteomes" id="UP000100290"/>
    </source>
</evidence>
<dbReference type="EMBL" id="KM924293">
    <property type="protein sequence ID" value="AIU39436.1"/>
    <property type="molecule type" value="Genomic_DNA"/>
</dbReference>